<dbReference type="EMBL" id="MUGY01000004">
    <property type="protein sequence ID" value="OXA96805.1"/>
    <property type="molecule type" value="Genomic_DNA"/>
</dbReference>
<evidence type="ECO:0000313" key="6">
    <source>
        <dbReference type="Proteomes" id="UP000028712"/>
    </source>
</evidence>
<evidence type="ECO:0000313" key="4">
    <source>
        <dbReference type="EMBL" id="KFF18448.1"/>
    </source>
</evidence>
<feature type="chain" id="PRO_5001803118" description="Outer membrane protein beta-barrel domain-containing protein" evidence="2">
    <location>
        <begin position="19"/>
        <end position="193"/>
    </location>
</feature>
<dbReference type="STRING" id="991.IW20_06010"/>
<evidence type="ECO:0000313" key="5">
    <source>
        <dbReference type="EMBL" id="OXA96805.1"/>
    </source>
</evidence>
<evidence type="ECO:0000256" key="2">
    <source>
        <dbReference type="SAM" id="SignalP"/>
    </source>
</evidence>
<keyword evidence="7" id="KW-1185">Reference proteome</keyword>
<evidence type="ECO:0000259" key="3">
    <source>
        <dbReference type="Pfam" id="PF13505"/>
    </source>
</evidence>
<accession>A0A086AP34</accession>
<dbReference type="eggNOG" id="COG3637">
    <property type="taxonomic scope" value="Bacteria"/>
</dbReference>
<dbReference type="RefSeq" id="WP_035619789.1">
    <property type="nucleotide sequence ID" value="NZ_JBEWQG010000001.1"/>
</dbReference>
<dbReference type="InterPro" id="IPR011250">
    <property type="entry name" value="OMP/PagP_B-barrel"/>
</dbReference>
<evidence type="ECO:0000313" key="7">
    <source>
        <dbReference type="Proteomes" id="UP000198424"/>
    </source>
</evidence>
<dbReference type="Proteomes" id="UP000028712">
    <property type="component" value="Unassembled WGS sequence"/>
</dbReference>
<name>A0A086AP34_FLAHY</name>
<dbReference type="Proteomes" id="UP000198424">
    <property type="component" value="Unassembled WGS sequence"/>
</dbReference>
<proteinExistence type="predicted"/>
<organism evidence="4 6">
    <name type="scientific">Flavobacterium hydatis</name>
    <name type="common">Cytophaga aquatilis</name>
    <dbReference type="NCBI Taxonomy" id="991"/>
    <lineage>
        <taxon>Bacteria</taxon>
        <taxon>Pseudomonadati</taxon>
        <taxon>Bacteroidota</taxon>
        <taxon>Flavobacteriia</taxon>
        <taxon>Flavobacteriales</taxon>
        <taxon>Flavobacteriaceae</taxon>
        <taxon>Flavobacterium</taxon>
    </lineage>
</organism>
<sequence length="193" mass="20984">MKKMLVVIALAVVSFANAQKGTILVGGNISYTSEKSEFKFGEEKTNTFSFSPKVGYQFNDNWTVGGELTVASSNQDNGIEEVKNNAFKIGAFVRYSVPLNQTFSVFADMGAGFQNVKNKEYGPGNAYSKSKADGMYVGVTPALFINMKNGFGLNFNIGGLGYETLSFDNNGADYSKFFFNFGKEVGIGISKNF</sequence>
<feature type="signal peptide" evidence="2">
    <location>
        <begin position="1"/>
        <end position="18"/>
    </location>
</feature>
<dbReference type="OrthoDB" id="952167at2"/>
<reference evidence="5 7" key="2">
    <citation type="submission" date="2016-11" db="EMBL/GenBank/DDBJ databases">
        <title>Whole genomes of Flavobacteriaceae.</title>
        <authorList>
            <person name="Stine C."/>
            <person name="Li C."/>
            <person name="Tadesse D."/>
        </authorList>
    </citation>
    <scope>NUCLEOTIDE SEQUENCE [LARGE SCALE GENOMIC DNA]</scope>
    <source>
        <strain evidence="5 7">ATCC 29551</strain>
    </source>
</reference>
<protein>
    <recommendedName>
        <fullName evidence="3">Outer membrane protein beta-barrel domain-containing protein</fullName>
    </recommendedName>
</protein>
<feature type="domain" description="Outer membrane protein beta-barrel" evidence="3">
    <location>
        <begin position="5"/>
        <end position="139"/>
    </location>
</feature>
<dbReference type="Gene3D" id="2.40.160.20">
    <property type="match status" value="1"/>
</dbReference>
<dbReference type="EMBL" id="JPRM01000006">
    <property type="protein sequence ID" value="KFF18448.1"/>
    <property type="molecule type" value="Genomic_DNA"/>
</dbReference>
<dbReference type="AlphaFoldDB" id="A0A086AP34"/>
<gene>
    <name evidence="5" type="ORF">B0A62_06015</name>
    <name evidence="4" type="ORF">IW20_06010</name>
</gene>
<evidence type="ECO:0000256" key="1">
    <source>
        <dbReference type="ARBA" id="ARBA00022729"/>
    </source>
</evidence>
<dbReference type="InterPro" id="IPR027385">
    <property type="entry name" value="Beta-barrel_OMP"/>
</dbReference>
<dbReference type="SUPFAM" id="SSF56925">
    <property type="entry name" value="OMPA-like"/>
    <property type="match status" value="1"/>
</dbReference>
<keyword evidence="1 2" id="KW-0732">Signal</keyword>
<comment type="caution">
    <text evidence="4">The sequence shown here is derived from an EMBL/GenBank/DDBJ whole genome shotgun (WGS) entry which is preliminary data.</text>
</comment>
<reference evidence="4 6" key="1">
    <citation type="submission" date="2014-07" db="EMBL/GenBank/DDBJ databases">
        <title>Genome of Flavobacterium hydatis DSM 2063.</title>
        <authorList>
            <person name="Pipes S.E."/>
            <person name="Stropko S.J."/>
            <person name="Newman J.D."/>
        </authorList>
    </citation>
    <scope>NUCLEOTIDE SEQUENCE [LARGE SCALE GENOMIC DNA]</scope>
    <source>
        <strain evidence="4 6">DSM 2063</strain>
    </source>
</reference>
<dbReference type="Pfam" id="PF13505">
    <property type="entry name" value="OMP_b-brl"/>
    <property type="match status" value="1"/>
</dbReference>